<accession>A0A4V6Q982</accession>
<organism evidence="1 2">
    <name type="scientific">Kribbella pratensis</name>
    <dbReference type="NCBI Taxonomy" id="2512112"/>
    <lineage>
        <taxon>Bacteria</taxon>
        <taxon>Bacillati</taxon>
        <taxon>Actinomycetota</taxon>
        <taxon>Actinomycetes</taxon>
        <taxon>Propionibacteriales</taxon>
        <taxon>Kribbellaceae</taxon>
        <taxon>Kribbella</taxon>
    </lineage>
</organism>
<keyword evidence="2" id="KW-1185">Reference proteome</keyword>
<reference evidence="1 2" key="1">
    <citation type="submission" date="2019-03" db="EMBL/GenBank/DDBJ databases">
        <title>Genomic Encyclopedia of Type Strains, Phase III (KMG-III): the genomes of soil and plant-associated and newly described type strains.</title>
        <authorList>
            <person name="Whitman W."/>
        </authorList>
    </citation>
    <scope>NUCLEOTIDE SEQUENCE [LARGE SCALE GENOMIC DNA]</scope>
    <source>
        <strain evidence="1 2">VKM Ac-2573</strain>
    </source>
</reference>
<sequence>MSVSSTTGELPNDHECDKMSRQAIRLIDAEGTIAA</sequence>
<gene>
    <name evidence="1" type="ORF">EV653_7624</name>
</gene>
<dbReference type="Proteomes" id="UP000295146">
    <property type="component" value="Unassembled WGS sequence"/>
</dbReference>
<name>A0A4V6Q982_9ACTN</name>
<protein>
    <submittedName>
        <fullName evidence="1">Uncharacterized protein</fullName>
    </submittedName>
</protein>
<dbReference type="AlphaFoldDB" id="A0A4V6Q982"/>
<proteinExistence type="predicted"/>
<comment type="caution">
    <text evidence="1">The sequence shown here is derived from an EMBL/GenBank/DDBJ whole genome shotgun (WGS) entry which is preliminary data.</text>
</comment>
<evidence type="ECO:0000313" key="1">
    <source>
        <dbReference type="EMBL" id="TDW61063.1"/>
    </source>
</evidence>
<evidence type="ECO:0000313" key="2">
    <source>
        <dbReference type="Proteomes" id="UP000295146"/>
    </source>
</evidence>
<dbReference type="EMBL" id="SODP01000004">
    <property type="protein sequence ID" value="TDW61063.1"/>
    <property type="molecule type" value="Genomic_DNA"/>
</dbReference>